<evidence type="ECO:0000313" key="3">
    <source>
        <dbReference type="EMBL" id="MQY43328.1"/>
    </source>
</evidence>
<evidence type="ECO:0000313" key="4">
    <source>
        <dbReference type="Proteomes" id="UP000436694"/>
    </source>
</evidence>
<proteinExistence type="predicted"/>
<gene>
    <name evidence="3" type="ORF">GG681_11805</name>
</gene>
<dbReference type="EMBL" id="WIXK01000005">
    <property type="protein sequence ID" value="MQY43328.1"/>
    <property type="molecule type" value="Genomic_DNA"/>
</dbReference>
<organism evidence="3 4">
    <name type="scientific">Tritonibacter aquimaris</name>
    <dbReference type="NCBI Taxonomy" id="2663379"/>
    <lineage>
        <taxon>Bacteria</taxon>
        <taxon>Pseudomonadati</taxon>
        <taxon>Pseudomonadota</taxon>
        <taxon>Alphaproteobacteria</taxon>
        <taxon>Rhodobacterales</taxon>
        <taxon>Paracoccaceae</taxon>
        <taxon>Tritonibacter</taxon>
    </lineage>
</organism>
<dbReference type="InterPro" id="IPR009839">
    <property type="entry name" value="SseB_N"/>
</dbReference>
<comment type="caution">
    <text evidence="3">The sequence shown here is derived from an EMBL/GenBank/DDBJ whole genome shotgun (WGS) entry which is preliminary data.</text>
</comment>
<name>A0A844AV41_9RHOB</name>
<dbReference type="Proteomes" id="UP000436694">
    <property type="component" value="Unassembled WGS sequence"/>
</dbReference>
<protein>
    <submittedName>
        <fullName evidence="3">SseB family protein</fullName>
    </submittedName>
</protein>
<accession>A0A844AV41</accession>
<dbReference type="Pfam" id="PF07179">
    <property type="entry name" value="SseB"/>
    <property type="match status" value="1"/>
</dbReference>
<keyword evidence="4" id="KW-1185">Reference proteome</keyword>
<sequence length="263" mass="28171">MSETTPLDIAHAAMMAAPNDDVARLRFYERLADSELFLLLASEPEGERVEPEVFQTEQGSFVLVFDREERLAGFAGRIVPYVALSGRIIVQMLEGAEIGLGLNLEVENGSQMLVPAEALDWLRDTLGNAPETVEANVEEVLPPKGLPEVLLTAIDTKLAMAAGLAESAYLVALRYDTGGQGHLLGFVGAKSGAENALAKAVSEALIFSGIEAGALDVGFFQSSDEMAGRLARVGLRYELPKPVEPKVERAAPGSDPDKPPRLR</sequence>
<dbReference type="RefSeq" id="WP_153548206.1">
    <property type="nucleotide sequence ID" value="NZ_WIXK01000005.1"/>
</dbReference>
<evidence type="ECO:0000256" key="1">
    <source>
        <dbReference type="SAM" id="MobiDB-lite"/>
    </source>
</evidence>
<feature type="region of interest" description="Disordered" evidence="1">
    <location>
        <begin position="244"/>
        <end position="263"/>
    </location>
</feature>
<feature type="domain" description="SseB protein N-terminal" evidence="2">
    <location>
        <begin position="12"/>
        <end position="120"/>
    </location>
</feature>
<reference evidence="3 4" key="1">
    <citation type="submission" date="2019-10" db="EMBL/GenBank/DDBJ databases">
        <title>Epibacterium sp. nov., isolated from seawater.</title>
        <authorList>
            <person name="Zhang X."/>
            <person name="Li N."/>
        </authorList>
    </citation>
    <scope>NUCLEOTIDE SEQUENCE [LARGE SCALE GENOMIC DNA]</scope>
    <source>
        <strain evidence="3 4">SM1969</strain>
    </source>
</reference>
<dbReference type="AlphaFoldDB" id="A0A844AV41"/>
<evidence type="ECO:0000259" key="2">
    <source>
        <dbReference type="Pfam" id="PF07179"/>
    </source>
</evidence>